<keyword evidence="7" id="KW-1185">Reference proteome</keyword>
<keyword evidence="4" id="KW-0804">Transcription</keyword>
<dbReference type="SUPFAM" id="SSF46785">
    <property type="entry name" value="Winged helix' DNA-binding domain"/>
    <property type="match status" value="1"/>
</dbReference>
<dbReference type="AlphaFoldDB" id="A0A4Q7NI03"/>
<sequence length="302" mass="31887">MNAPLLDIESARYFLAVAQAQSISAAAVSLGTVQSNVSNRIAQLEGSIGVALLRRHNRGVGLTSAGEALLPHCRELLRLSASAVASVQQVAGGRPELRIGAFHTATASLVPRVLSGFIRENRGVRLTVRAGTTEEIRACLNEGDIDCAFLPGAAVDGTMMVQARFNEQLGWVAKTGTVRPGGRPLMQVLAGLPLYSVRRGALYEASVRLLFQDAGVTPAMPLFQEAGSAEILREMLALGGCFTLAGRSVFAAEVEAGVLEFHAVPGQSPRLQPVLVGVRGRTLPEVPALFVRYAKARAAQPS</sequence>
<evidence type="ECO:0000256" key="4">
    <source>
        <dbReference type="ARBA" id="ARBA00023163"/>
    </source>
</evidence>
<evidence type="ECO:0000313" key="7">
    <source>
        <dbReference type="Proteomes" id="UP000292445"/>
    </source>
</evidence>
<dbReference type="Pfam" id="PF03466">
    <property type="entry name" value="LysR_substrate"/>
    <property type="match status" value="1"/>
</dbReference>
<dbReference type="InterPro" id="IPR000847">
    <property type="entry name" value="LysR_HTH_N"/>
</dbReference>
<comment type="similarity">
    <text evidence="1">Belongs to the LysR transcriptional regulatory family.</text>
</comment>
<dbReference type="CDD" id="cd05466">
    <property type="entry name" value="PBP2_LTTR_substrate"/>
    <property type="match status" value="1"/>
</dbReference>
<evidence type="ECO:0000256" key="1">
    <source>
        <dbReference type="ARBA" id="ARBA00009437"/>
    </source>
</evidence>
<dbReference type="SUPFAM" id="SSF53850">
    <property type="entry name" value="Periplasmic binding protein-like II"/>
    <property type="match status" value="1"/>
</dbReference>
<dbReference type="Gene3D" id="3.40.190.10">
    <property type="entry name" value="Periplasmic binding protein-like II"/>
    <property type="match status" value="2"/>
</dbReference>
<evidence type="ECO:0000259" key="5">
    <source>
        <dbReference type="PROSITE" id="PS50931"/>
    </source>
</evidence>
<keyword evidence="3 6" id="KW-0238">DNA-binding</keyword>
<dbReference type="InterPro" id="IPR036390">
    <property type="entry name" value="WH_DNA-bd_sf"/>
</dbReference>
<dbReference type="Gene3D" id="1.10.10.10">
    <property type="entry name" value="Winged helix-like DNA-binding domain superfamily/Winged helix DNA-binding domain"/>
    <property type="match status" value="1"/>
</dbReference>
<dbReference type="GO" id="GO:0000976">
    <property type="term" value="F:transcription cis-regulatory region binding"/>
    <property type="evidence" value="ECO:0007669"/>
    <property type="project" value="TreeGrafter"/>
</dbReference>
<keyword evidence="2" id="KW-0805">Transcription regulation</keyword>
<dbReference type="RefSeq" id="WP_165404399.1">
    <property type="nucleotide sequence ID" value="NZ_SGXC01000001.1"/>
</dbReference>
<dbReference type="Pfam" id="PF00126">
    <property type="entry name" value="HTH_1"/>
    <property type="match status" value="1"/>
</dbReference>
<proteinExistence type="inferred from homology"/>
<evidence type="ECO:0000256" key="3">
    <source>
        <dbReference type="ARBA" id="ARBA00023125"/>
    </source>
</evidence>
<reference evidence="6 7" key="1">
    <citation type="submission" date="2019-02" db="EMBL/GenBank/DDBJ databases">
        <title>Genomic Encyclopedia of Type Strains, Phase IV (KMG-IV): sequencing the most valuable type-strain genomes for metagenomic binning, comparative biology and taxonomic classification.</title>
        <authorList>
            <person name="Goeker M."/>
        </authorList>
    </citation>
    <scope>NUCLEOTIDE SEQUENCE [LARGE SCALE GENOMIC DNA]</scope>
    <source>
        <strain evidence="6 7">K24</strain>
    </source>
</reference>
<dbReference type="GO" id="GO:0003700">
    <property type="term" value="F:DNA-binding transcription factor activity"/>
    <property type="evidence" value="ECO:0007669"/>
    <property type="project" value="InterPro"/>
</dbReference>
<feature type="domain" description="HTH lysR-type" evidence="5">
    <location>
        <begin position="6"/>
        <end position="63"/>
    </location>
</feature>
<accession>A0A4Q7NI03</accession>
<evidence type="ECO:0000313" key="6">
    <source>
        <dbReference type="EMBL" id="RZS84529.1"/>
    </source>
</evidence>
<organism evidence="6 7">
    <name type="scientific">Pigmentiphaga kullae</name>
    <dbReference type="NCBI Taxonomy" id="151784"/>
    <lineage>
        <taxon>Bacteria</taxon>
        <taxon>Pseudomonadati</taxon>
        <taxon>Pseudomonadota</taxon>
        <taxon>Betaproteobacteria</taxon>
        <taxon>Burkholderiales</taxon>
        <taxon>Alcaligenaceae</taxon>
        <taxon>Pigmentiphaga</taxon>
    </lineage>
</organism>
<dbReference type="PANTHER" id="PTHR30126:SF40">
    <property type="entry name" value="HTH-TYPE TRANSCRIPTIONAL REGULATOR GLTR"/>
    <property type="match status" value="1"/>
</dbReference>
<comment type="caution">
    <text evidence="6">The sequence shown here is derived from an EMBL/GenBank/DDBJ whole genome shotgun (WGS) entry which is preliminary data.</text>
</comment>
<dbReference type="PROSITE" id="PS50931">
    <property type="entry name" value="HTH_LYSR"/>
    <property type="match status" value="1"/>
</dbReference>
<name>A0A4Q7NI03_9BURK</name>
<dbReference type="PANTHER" id="PTHR30126">
    <property type="entry name" value="HTH-TYPE TRANSCRIPTIONAL REGULATOR"/>
    <property type="match status" value="1"/>
</dbReference>
<dbReference type="InterPro" id="IPR036388">
    <property type="entry name" value="WH-like_DNA-bd_sf"/>
</dbReference>
<protein>
    <submittedName>
        <fullName evidence="6">DNA-binding transcriptional LysR family regulator</fullName>
    </submittedName>
</protein>
<gene>
    <name evidence="6" type="ORF">EV675_0546</name>
</gene>
<dbReference type="InterPro" id="IPR005119">
    <property type="entry name" value="LysR_subst-bd"/>
</dbReference>
<evidence type="ECO:0000256" key="2">
    <source>
        <dbReference type="ARBA" id="ARBA00023015"/>
    </source>
</evidence>
<dbReference type="EMBL" id="SGXC01000001">
    <property type="protein sequence ID" value="RZS84529.1"/>
    <property type="molecule type" value="Genomic_DNA"/>
</dbReference>
<dbReference type="Proteomes" id="UP000292445">
    <property type="component" value="Unassembled WGS sequence"/>
</dbReference>
<dbReference type="FunFam" id="1.10.10.10:FF:000001">
    <property type="entry name" value="LysR family transcriptional regulator"/>
    <property type="match status" value="1"/>
</dbReference>